<feature type="transmembrane region" description="Helical" evidence="1">
    <location>
        <begin position="9"/>
        <end position="30"/>
    </location>
</feature>
<feature type="transmembrane region" description="Helical" evidence="1">
    <location>
        <begin position="50"/>
        <end position="70"/>
    </location>
</feature>
<keyword evidence="1" id="KW-1133">Transmembrane helix</keyword>
<keyword evidence="1" id="KW-0812">Transmembrane</keyword>
<organism evidence="2 3">
    <name type="scientific">Venturia inaequalis</name>
    <name type="common">Apple scab fungus</name>
    <dbReference type="NCBI Taxonomy" id="5025"/>
    <lineage>
        <taxon>Eukaryota</taxon>
        <taxon>Fungi</taxon>
        <taxon>Dikarya</taxon>
        <taxon>Ascomycota</taxon>
        <taxon>Pezizomycotina</taxon>
        <taxon>Dothideomycetes</taxon>
        <taxon>Pleosporomycetidae</taxon>
        <taxon>Venturiales</taxon>
        <taxon>Venturiaceae</taxon>
        <taxon>Venturia</taxon>
    </lineage>
</organism>
<dbReference type="Proteomes" id="UP000490939">
    <property type="component" value="Unassembled WGS sequence"/>
</dbReference>
<keyword evidence="1" id="KW-0472">Membrane</keyword>
<sequence>MPSIIQSALMFEALVTFPPGALLIVAPNWTLSKLLPTTTTLAGIPASTTFLAQMVGSLIVALTVPLAMSIQDRPHVAESRRVAYWLLGAGELLLIPLLLAKEGSSGFADGILKTGAVQMVPFLVWRAIVLLGKPEWLAEASTLYTMDERLQPDERLQRQYKRDLSELHQQAAEFGKALKLDLLRTPWRPRDKQDFELILATVGNPDYTTQLAHRRRPWPLSGLYTPSTILTIPRELLHMTFAHVFTDSVFCSLGTFVEWIVDYYKQASNPDYVIHHFVPDGQGNIIPELFVAADALPGEEDKDIWEERSASEMRMVDYSNSIWYRNKHRLRQVQTRNPDMIYAQSNQLLDLWPEKSEDIEYCTNKALELFHKDKWSYAKSRTNEVGDAVAINPPSSPPQLTTIARELRQQILIEVFQELIHNDTIEYILYCTKVEERDRDPPSITKQAQDLFVAFPELKDDIAFVEQKARDSFHENKALLSKAVSEVIRADGKRDIAGYIGCDTIQIYMRMGGQLSAESSGEENLSAMELWWKKNLESTINRLQFELVYYVLIFKDGLTCRNSTSCGCLKCCIGRFRNTHRRFCILEALVNGQFGAFDELVQVGQIHGNSWKIYSAHW</sequence>
<evidence type="ECO:0000256" key="1">
    <source>
        <dbReference type="SAM" id="Phobius"/>
    </source>
</evidence>
<dbReference type="EMBL" id="WNWR01000286">
    <property type="protein sequence ID" value="KAE9984893.1"/>
    <property type="molecule type" value="Genomic_DNA"/>
</dbReference>
<feature type="transmembrane region" description="Helical" evidence="1">
    <location>
        <begin position="82"/>
        <end position="99"/>
    </location>
</feature>
<reference evidence="2 3" key="1">
    <citation type="submission" date="2019-07" db="EMBL/GenBank/DDBJ databases">
        <title>Venturia inaequalis Genome Resource.</title>
        <authorList>
            <person name="Lichtner F.J."/>
        </authorList>
    </citation>
    <scope>NUCLEOTIDE SEQUENCE [LARGE SCALE GENOMIC DNA]</scope>
    <source>
        <strain evidence="2 3">DMI_063113</strain>
    </source>
</reference>
<proteinExistence type="predicted"/>
<accession>A0A8H3Z6F4</accession>
<evidence type="ECO:0000313" key="2">
    <source>
        <dbReference type="EMBL" id="KAE9984893.1"/>
    </source>
</evidence>
<name>A0A8H3Z6F4_VENIN</name>
<dbReference type="AlphaFoldDB" id="A0A8H3Z6F4"/>
<gene>
    <name evidence="2" type="ORF">EG327_004859</name>
</gene>
<evidence type="ECO:0000313" key="3">
    <source>
        <dbReference type="Proteomes" id="UP000490939"/>
    </source>
</evidence>
<keyword evidence="3" id="KW-1185">Reference proteome</keyword>
<protein>
    <submittedName>
        <fullName evidence="2">Uncharacterized protein</fullName>
    </submittedName>
</protein>
<comment type="caution">
    <text evidence="2">The sequence shown here is derived from an EMBL/GenBank/DDBJ whole genome shotgun (WGS) entry which is preliminary data.</text>
</comment>